<evidence type="ECO:0000313" key="4">
    <source>
        <dbReference type="Proteomes" id="UP000700596"/>
    </source>
</evidence>
<name>A0A9P9CZL2_9PLEO</name>
<dbReference type="AlphaFoldDB" id="A0A9P9CZL2"/>
<organism evidence="3 4">
    <name type="scientific">Dendryphion nanum</name>
    <dbReference type="NCBI Taxonomy" id="256645"/>
    <lineage>
        <taxon>Eukaryota</taxon>
        <taxon>Fungi</taxon>
        <taxon>Dikarya</taxon>
        <taxon>Ascomycota</taxon>
        <taxon>Pezizomycotina</taxon>
        <taxon>Dothideomycetes</taxon>
        <taxon>Pleosporomycetidae</taxon>
        <taxon>Pleosporales</taxon>
        <taxon>Torulaceae</taxon>
        <taxon>Dendryphion</taxon>
    </lineage>
</organism>
<dbReference type="OrthoDB" id="3910313at2759"/>
<dbReference type="InterPro" id="IPR018171">
    <property type="entry name" value="Pept_tRNA_hydro_CS"/>
</dbReference>
<comment type="caution">
    <text evidence="3">The sequence shown here is derived from an EMBL/GenBank/DDBJ whole genome shotgun (WGS) entry which is preliminary data.</text>
</comment>
<dbReference type="PANTHER" id="PTHR38788">
    <property type="entry name" value="CLR5 DOMAIN-CONTAINING PROTEIN"/>
    <property type="match status" value="1"/>
</dbReference>
<evidence type="ECO:0000313" key="3">
    <source>
        <dbReference type="EMBL" id="KAH7110610.1"/>
    </source>
</evidence>
<dbReference type="Pfam" id="PF14420">
    <property type="entry name" value="Clr5"/>
    <property type="match status" value="1"/>
</dbReference>
<evidence type="ECO:0000259" key="2">
    <source>
        <dbReference type="Pfam" id="PF14420"/>
    </source>
</evidence>
<accession>A0A9P9CZL2</accession>
<dbReference type="Proteomes" id="UP000700596">
    <property type="component" value="Unassembled WGS sequence"/>
</dbReference>
<evidence type="ECO:0000256" key="1">
    <source>
        <dbReference type="SAM" id="MobiDB-lite"/>
    </source>
</evidence>
<dbReference type="PROSITE" id="PS01196">
    <property type="entry name" value="PEPT_TRNA_HYDROL_2"/>
    <property type="match status" value="1"/>
</dbReference>
<feature type="domain" description="Clr5" evidence="2">
    <location>
        <begin position="11"/>
        <end position="66"/>
    </location>
</feature>
<dbReference type="EMBL" id="JAGMWT010000027">
    <property type="protein sequence ID" value="KAH7110610.1"/>
    <property type="molecule type" value="Genomic_DNA"/>
</dbReference>
<dbReference type="GO" id="GO:0004045">
    <property type="term" value="F:peptidyl-tRNA hydrolase activity"/>
    <property type="evidence" value="ECO:0007669"/>
    <property type="project" value="InterPro"/>
</dbReference>
<gene>
    <name evidence="3" type="ORF">B0J11DRAFT_620112</name>
</gene>
<proteinExistence type="predicted"/>
<dbReference type="InterPro" id="IPR025676">
    <property type="entry name" value="Clr5_dom"/>
</dbReference>
<protein>
    <recommendedName>
        <fullName evidence="2">Clr5 domain-containing protein</fullName>
    </recommendedName>
</protein>
<reference evidence="3" key="1">
    <citation type="journal article" date="2021" name="Nat. Commun.">
        <title>Genetic determinants of endophytism in the Arabidopsis root mycobiome.</title>
        <authorList>
            <person name="Mesny F."/>
            <person name="Miyauchi S."/>
            <person name="Thiergart T."/>
            <person name="Pickel B."/>
            <person name="Atanasova L."/>
            <person name="Karlsson M."/>
            <person name="Huettel B."/>
            <person name="Barry K.W."/>
            <person name="Haridas S."/>
            <person name="Chen C."/>
            <person name="Bauer D."/>
            <person name="Andreopoulos W."/>
            <person name="Pangilinan J."/>
            <person name="LaButti K."/>
            <person name="Riley R."/>
            <person name="Lipzen A."/>
            <person name="Clum A."/>
            <person name="Drula E."/>
            <person name="Henrissat B."/>
            <person name="Kohler A."/>
            <person name="Grigoriev I.V."/>
            <person name="Martin F.M."/>
            <person name="Hacquard S."/>
        </authorList>
    </citation>
    <scope>NUCLEOTIDE SEQUENCE</scope>
    <source>
        <strain evidence="3">MPI-CAGE-CH-0243</strain>
    </source>
</reference>
<dbReference type="PANTHER" id="PTHR38788:SF3">
    <property type="entry name" value="CLR5 DOMAIN-CONTAINING PROTEIN"/>
    <property type="match status" value="1"/>
</dbReference>
<keyword evidence="4" id="KW-1185">Reference proteome</keyword>
<feature type="region of interest" description="Disordered" evidence="1">
    <location>
        <begin position="202"/>
        <end position="221"/>
    </location>
</feature>
<sequence>MANDRQSCILDEIWEKHHDVIKQLYIQENQSLEGHNGVKSIMEKVYGLIASKSQYENRLRKWEFRKNFSGEAWQTISIVQSQHRRNKRIPDVFFHGQKIDPSRVRKSTRRYKNLPTTPSTGRVENLPTGVTVQDFSEDEDIAVIEISSAENSYSETSLDSDSSMPAWSDINLDSRTFEDIMFTSINILSVNKMVDFTNSQYSTRPSVAPLSDAPMESNSKK</sequence>